<comment type="caution">
    <text evidence="3">The sequence shown here is derived from an EMBL/GenBank/DDBJ whole genome shotgun (WGS) entry which is preliminary data.</text>
</comment>
<dbReference type="SUPFAM" id="SSF57802">
    <property type="entry name" value="Rubredoxin-like"/>
    <property type="match status" value="1"/>
</dbReference>
<dbReference type="PANTHER" id="PTHR10122:SF0">
    <property type="entry name" value="CYTOCHROME C OXIDASE SUBUNIT 5B, ISOFORM A-RELATED"/>
    <property type="match status" value="1"/>
</dbReference>
<evidence type="ECO:0000256" key="1">
    <source>
        <dbReference type="ARBA" id="ARBA00022723"/>
    </source>
</evidence>
<keyword evidence="4" id="KW-1185">Reference proteome</keyword>
<gene>
    <name evidence="3" type="ORF">RB653_006837</name>
</gene>
<protein>
    <recommendedName>
        <fullName evidence="5">Cytochrome c oxidase subunit 5</fullName>
    </recommendedName>
</protein>
<sequence>MSKIVKFLKELATPSHSMEFFHKPPTNSLVDASELNLVRRNLKRDDFGHEVLTGAFGTLKSPVVVESIFHSRIVACEGGDGEEHDILFHTVAEKKPTICLDCGQVFKLKHISSENEVMYY</sequence>
<dbReference type="GO" id="GO:0005740">
    <property type="term" value="C:mitochondrial envelope"/>
    <property type="evidence" value="ECO:0007669"/>
    <property type="project" value="InterPro"/>
</dbReference>
<dbReference type="Gene3D" id="2.60.11.10">
    <property type="entry name" value="Cytochrome c oxidase, subunit Vb"/>
    <property type="match status" value="1"/>
</dbReference>
<dbReference type="PROSITE" id="PS51359">
    <property type="entry name" value="COX5B_2"/>
    <property type="match status" value="1"/>
</dbReference>
<accession>A0AAN7U2U1</accession>
<evidence type="ECO:0000313" key="4">
    <source>
        <dbReference type="Proteomes" id="UP001344447"/>
    </source>
</evidence>
<dbReference type="InterPro" id="IPR002124">
    <property type="entry name" value="Cyt_c_oxidase_su5b"/>
</dbReference>
<reference evidence="3 4" key="1">
    <citation type="submission" date="2023-11" db="EMBL/GenBank/DDBJ databases">
        <title>Dfirmibasis_genome.</title>
        <authorList>
            <person name="Edelbroek B."/>
            <person name="Kjellin J."/>
            <person name="Jerlstrom-Hultqvist J."/>
            <person name="Soderbom F."/>
        </authorList>
    </citation>
    <scope>NUCLEOTIDE SEQUENCE [LARGE SCALE GENOMIC DNA]</scope>
    <source>
        <strain evidence="3 4">TNS-C-14</strain>
    </source>
</reference>
<keyword evidence="1" id="KW-0479">Metal-binding</keyword>
<organism evidence="3 4">
    <name type="scientific">Dictyostelium firmibasis</name>
    <dbReference type="NCBI Taxonomy" id="79012"/>
    <lineage>
        <taxon>Eukaryota</taxon>
        <taxon>Amoebozoa</taxon>
        <taxon>Evosea</taxon>
        <taxon>Eumycetozoa</taxon>
        <taxon>Dictyostelia</taxon>
        <taxon>Dictyosteliales</taxon>
        <taxon>Dictyosteliaceae</taxon>
        <taxon>Dictyostelium</taxon>
    </lineage>
</organism>
<dbReference type="EMBL" id="JAVFKY010000005">
    <property type="protein sequence ID" value="KAK5575703.1"/>
    <property type="molecule type" value="Genomic_DNA"/>
</dbReference>
<dbReference type="AlphaFoldDB" id="A0AAN7U2U1"/>
<dbReference type="GO" id="GO:0045277">
    <property type="term" value="C:respiratory chain complex IV"/>
    <property type="evidence" value="ECO:0007669"/>
    <property type="project" value="InterPro"/>
</dbReference>
<proteinExistence type="predicted"/>
<keyword evidence="2" id="KW-0862">Zinc</keyword>
<name>A0AAN7U2U1_9MYCE</name>
<dbReference type="InterPro" id="IPR036972">
    <property type="entry name" value="Cyt_c_oxidase_su5b_sf"/>
</dbReference>
<evidence type="ECO:0000313" key="3">
    <source>
        <dbReference type="EMBL" id="KAK5575703.1"/>
    </source>
</evidence>
<dbReference type="Proteomes" id="UP001344447">
    <property type="component" value="Unassembled WGS sequence"/>
</dbReference>
<dbReference type="PANTHER" id="PTHR10122">
    <property type="entry name" value="CYTOCHROME C OXIDASE SUBUNIT 5B, MITOCHONDRIAL"/>
    <property type="match status" value="1"/>
</dbReference>
<dbReference type="Pfam" id="PF01215">
    <property type="entry name" value="COX5B"/>
    <property type="match status" value="1"/>
</dbReference>
<dbReference type="GO" id="GO:0006123">
    <property type="term" value="P:mitochondrial electron transport, cytochrome c to oxygen"/>
    <property type="evidence" value="ECO:0007669"/>
    <property type="project" value="InterPro"/>
</dbReference>
<evidence type="ECO:0000256" key="2">
    <source>
        <dbReference type="ARBA" id="ARBA00022833"/>
    </source>
</evidence>
<evidence type="ECO:0008006" key="5">
    <source>
        <dbReference type="Google" id="ProtNLM"/>
    </source>
</evidence>
<dbReference type="PROSITE" id="PS00848">
    <property type="entry name" value="COX5B_1"/>
    <property type="match status" value="1"/>
</dbReference>
<dbReference type="GO" id="GO:0046872">
    <property type="term" value="F:metal ion binding"/>
    <property type="evidence" value="ECO:0007669"/>
    <property type="project" value="UniProtKB-KW"/>
</dbReference>